<accession>A0A1H8SBL2</accession>
<feature type="transmembrane region" description="Helical" evidence="1">
    <location>
        <begin position="57"/>
        <end position="76"/>
    </location>
</feature>
<feature type="transmembrane region" description="Helical" evidence="1">
    <location>
        <begin position="263"/>
        <end position="283"/>
    </location>
</feature>
<dbReference type="STRING" id="569882.SAMN04490248_11198"/>
<name>A0A1H8SBL2_9RHOB</name>
<dbReference type="AlphaFoldDB" id="A0A1H8SBL2"/>
<dbReference type="NCBIfam" id="TIGR02587">
    <property type="entry name" value="TIGR02587 family membrane protein"/>
    <property type="match status" value="1"/>
</dbReference>
<feature type="transmembrane region" description="Helical" evidence="1">
    <location>
        <begin position="120"/>
        <end position="138"/>
    </location>
</feature>
<dbReference type="EMBL" id="FODS01000011">
    <property type="protein sequence ID" value="SEO76120.1"/>
    <property type="molecule type" value="Genomic_DNA"/>
</dbReference>
<dbReference type="InterPro" id="IPR024464">
    <property type="entry name" value="DUF2391"/>
</dbReference>
<dbReference type="InterPro" id="IPR013416">
    <property type="entry name" value="CHP02587_IM"/>
</dbReference>
<feature type="transmembrane region" description="Helical" evidence="1">
    <location>
        <begin position="158"/>
        <end position="177"/>
    </location>
</feature>
<feature type="transmembrane region" description="Helical" evidence="1">
    <location>
        <begin position="91"/>
        <end position="113"/>
    </location>
</feature>
<gene>
    <name evidence="2" type="ORF">SAMN04490248_11198</name>
</gene>
<feature type="transmembrane region" description="Helical" evidence="1">
    <location>
        <begin position="189"/>
        <end position="208"/>
    </location>
</feature>
<proteinExistence type="predicted"/>
<keyword evidence="1" id="KW-0812">Transmembrane</keyword>
<dbReference type="Pfam" id="PF09622">
    <property type="entry name" value="DUF2391"/>
    <property type="match status" value="1"/>
</dbReference>
<keyword evidence="3" id="KW-1185">Reference proteome</keyword>
<keyword evidence="1" id="KW-1133">Transmembrane helix</keyword>
<dbReference type="Proteomes" id="UP000198893">
    <property type="component" value="Unassembled WGS sequence"/>
</dbReference>
<feature type="transmembrane region" description="Helical" evidence="1">
    <location>
        <begin position="228"/>
        <end position="251"/>
    </location>
</feature>
<evidence type="ECO:0000313" key="2">
    <source>
        <dbReference type="EMBL" id="SEO76120.1"/>
    </source>
</evidence>
<evidence type="ECO:0000313" key="3">
    <source>
        <dbReference type="Proteomes" id="UP000198893"/>
    </source>
</evidence>
<reference evidence="2 3" key="1">
    <citation type="submission" date="2016-10" db="EMBL/GenBank/DDBJ databases">
        <authorList>
            <person name="de Groot N.N."/>
        </authorList>
    </citation>
    <scope>NUCLEOTIDE SEQUENCE [LARGE SCALE GENOMIC DNA]</scope>
    <source>
        <strain evidence="2 3">DSM 27842</strain>
    </source>
</reference>
<protein>
    <submittedName>
        <fullName evidence="2">Putative integral membrane protein TIGR02587</fullName>
    </submittedName>
</protein>
<sequence>MDMDPGKAERTEPGDKRIPDVLRGLGRGFGGALLFALPLFMTMEMWWLGFYIERSRLVLLLLLNLPLLALLSHHAGFERTKCWQDDVRDGVIAFGIGLITCGAILSVLGLLGANMTADEIVGKIAVQTVPASIGALLGSSQLGADSAQVEEHTETRTYLSQLFLMFIGALFLELNVAPTEEMVLISYKMTEWHAVALIVLSIIVMHGFTYALEFTGTAPMPDTGSRGAFFFFTVVGYAIAIGGSLYVLWTFGRTQDVSWTQIAIAASVLGFPASVGAAAARLIL</sequence>
<evidence type="ECO:0000256" key="1">
    <source>
        <dbReference type="SAM" id="Phobius"/>
    </source>
</evidence>
<keyword evidence="1" id="KW-0472">Membrane</keyword>
<organism evidence="2 3">
    <name type="scientific">Salinihabitans flavidus</name>
    <dbReference type="NCBI Taxonomy" id="569882"/>
    <lineage>
        <taxon>Bacteria</taxon>
        <taxon>Pseudomonadati</taxon>
        <taxon>Pseudomonadota</taxon>
        <taxon>Alphaproteobacteria</taxon>
        <taxon>Rhodobacterales</taxon>
        <taxon>Roseobacteraceae</taxon>
        <taxon>Salinihabitans</taxon>
    </lineage>
</organism>
<feature type="transmembrane region" description="Helical" evidence="1">
    <location>
        <begin position="29"/>
        <end position="50"/>
    </location>
</feature>